<dbReference type="InterPro" id="IPR002347">
    <property type="entry name" value="SDR_fam"/>
</dbReference>
<dbReference type="Gene3D" id="3.40.50.720">
    <property type="entry name" value="NAD(P)-binding Rossmann-like Domain"/>
    <property type="match status" value="1"/>
</dbReference>
<protein>
    <submittedName>
        <fullName evidence="3">Oxidoreductase, short chain dehydrogenase/reductase family protein</fullName>
    </submittedName>
</protein>
<dbReference type="PRINTS" id="PR00080">
    <property type="entry name" value="SDRFAMILY"/>
</dbReference>
<evidence type="ECO:0000313" key="4">
    <source>
        <dbReference type="Proteomes" id="UP000230423"/>
    </source>
</evidence>
<dbReference type="AlphaFoldDB" id="A0A2G9UQY4"/>
<keyword evidence="4" id="KW-1185">Reference proteome</keyword>
<accession>A0A2G9UQY4</accession>
<dbReference type="NCBIfam" id="NF005559">
    <property type="entry name" value="PRK07231.1"/>
    <property type="match status" value="1"/>
</dbReference>
<evidence type="ECO:0000313" key="3">
    <source>
        <dbReference type="EMBL" id="PIO72681.1"/>
    </source>
</evidence>
<dbReference type="InterPro" id="IPR036291">
    <property type="entry name" value="NAD(P)-bd_dom_sf"/>
</dbReference>
<dbReference type="PRINTS" id="PR00081">
    <property type="entry name" value="GDHRDH"/>
</dbReference>
<reference evidence="3 4" key="1">
    <citation type="submission" date="2015-09" db="EMBL/GenBank/DDBJ databases">
        <title>Draft genome of the parasitic nematode Teladorsagia circumcincta isolate WARC Sus (inbred).</title>
        <authorList>
            <person name="Mitreva M."/>
        </authorList>
    </citation>
    <scope>NUCLEOTIDE SEQUENCE [LARGE SCALE GENOMIC DNA]</scope>
    <source>
        <strain evidence="3 4">S</strain>
    </source>
</reference>
<comment type="similarity">
    <text evidence="1">Belongs to the short-chain dehydrogenases/reductases (SDR) family.</text>
</comment>
<dbReference type="PANTHER" id="PTHR43943:SF2">
    <property type="entry name" value="DEHYDROGENASE_REDUCTASE 4"/>
    <property type="match status" value="1"/>
</dbReference>
<dbReference type="PANTHER" id="PTHR43943">
    <property type="entry name" value="DEHYDROGENASE/REDUCTASE (SDR FAMILY) MEMBER 4"/>
    <property type="match status" value="1"/>
</dbReference>
<dbReference type="GO" id="GO:0004090">
    <property type="term" value="F:carbonyl reductase (NADPH) activity"/>
    <property type="evidence" value="ECO:0007669"/>
    <property type="project" value="TreeGrafter"/>
</dbReference>
<keyword evidence="2" id="KW-0560">Oxidoreductase</keyword>
<dbReference type="PROSITE" id="PS00061">
    <property type="entry name" value="ADH_SHORT"/>
    <property type="match status" value="1"/>
</dbReference>
<dbReference type="EMBL" id="KZ345617">
    <property type="protein sequence ID" value="PIO72681.1"/>
    <property type="molecule type" value="Genomic_DNA"/>
</dbReference>
<dbReference type="FunFam" id="3.40.50.720:FF:000084">
    <property type="entry name" value="Short-chain dehydrogenase reductase"/>
    <property type="match status" value="1"/>
</dbReference>
<dbReference type="Pfam" id="PF13561">
    <property type="entry name" value="adh_short_C2"/>
    <property type="match status" value="1"/>
</dbReference>
<evidence type="ECO:0000256" key="1">
    <source>
        <dbReference type="ARBA" id="ARBA00006484"/>
    </source>
</evidence>
<dbReference type="Proteomes" id="UP000230423">
    <property type="component" value="Unassembled WGS sequence"/>
</dbReference>
<dbReference type="InterPro" id="IPR020904">
    <property type="entry name" value="Sc_DH/Rdtase_CS"/>
</dbReference>
<dbReference type="SUPFAM" id="SSF51735">
    <property type="entry name" value="NAD(P)-binding Rossmann-fold domains"/>
    <property type="match status" value="1"/>
</dbReference>
<sequence>MTYQMDRKMSTCRRLEGKVAIVTAATKGIGLAIAERLGCEGAAIVICSRNKKNVDDAIQYLRSKGIKKVDGLAVHVANAEHQRKLIDYTIDKFKKIDILINNHGINPAFGHILEVEDSIWDKLFEVNVKAGWQLTKLVHPHMVKNGGGNIVFNASIGAYKSPPGIAAYAVTKTALLGLTKALANGLAKDNIRVNAIAPGIIKTKMSEMLWSGDGDQGEKDVVDNMEVPLGRLGTPSDCAGTVAFLVSDDAQYITGETVVIAGGVQARL</sequence>
<dbReference type="OrthoDB" id="1669814at2759"/>
<proteinExistence type="inferred from homology"/>
<organism evidence="3 4">
    <name type="scientific">Teladorsagia circumcincta</name>
    <name type="common">Brown stomach worm</name>
    <name type="synonym">Ostertagia circumcincta</name>
    <dbReference type="NCBI Taxonomy" id="45464"/>
    <lineage>
        <taxon>Eukaryota</taxon>
        <taxon>Metazoa</taxon>
        <taxon>Ecdysozoa</taxon>
        <taxon>Nematoda</taxon>
        <taxon>Chromadorea</taxon>
        <taxon>Rhabditida</taxon>
        <taxon>Rhabditina</taxon>
        <taxon>Rhabditomorpha</taxon>
        <taxon>Strongyloidea</taxon>
        <taxon>Trichostrongylidae</taxon>
        <taxon>Teladorsagia</taxon>
    </lineage>
</organism>
<name>A0A2G9UQY4_TELCI</name>
<evidence type="ECO:0000256" key="2">
    <source>
        <dbReference type="ARBA" id="ARBA00023002"/>
    </source>
</evidence>
<gene>
    <name evidence="3" type="ORF">TELCIR_05372</name>
</gene>